<evidence type="ECO:0000256" key="2">
    <source>
        <dbReference type="ARBA" id="ARBA00011032"/>
    </source>
</evidence>
<protein>
    <submittedName>
        <fullName evidence="11">Aldehyde ferredoxin oxidoreductase family protein</fullName>
    </submittedName>
</protein>
<dbReference type="GO" id="GO:0046872">
    <property type="term" value="F:metal ion binding"/>
    <property type="evidence" value="ECO:0007669"/>
    <property type="project" value="UniProtKB-KW"/>
</dbReference>
<keyword evidence="7" id="KW-0411">Iron-sulfur</keyword>
<dbReference type="RefSeq" id="WP_049964913.1">
    <property type="nucleotide sequence ID" value="NZ_CP101873.1"/>
</dbReference>
<evidence type="ECO:0000256" key="1">
    <source>
        <dbReference type="ARBA" id="ARBA00001966"/>
    </source>
</evidence>
<dbReference type="PANTHER" id="PTHR30038">
    <property type="entry name" value="ALDEHYDE FERREDOXIN OXIDOREDUCTASE"/>
    <property type="match status" value="1"/>
</dbReference>
<comment type="cofactor">
    <cofactor evidence="1">
        <name>[4Fe-4S] cluster</name>
        <dbReference type="ChEBI" id="CHEBI:49883"/>
    </cofactor>
</comment>
<dbReference type="GeneID" id="84213617"/>
<feature type="compositionally biased region" description="Gly residues" evidence="9">
    <location>
        <begin position="623"/>
        <end position="634"/>
    </location>
</feature>
<evidence type="ECO:0000256" key="5">
    <source>
        <dbReference type="ARBA" id="ARBA00023002"/>
    </source>
</evidence>
<reference evidence="11 12" key="1">
    <citation type="submission" date="2022-07" db="EMBL/GenBank/DDBJ databases">
        <title>Two temperate virus in Haloterrigena jeotgali A29.</title>
        <authorList>
            <person name="Deng X."/>
        </authorList>
    </citation>
    <scope>NUCLEOTIDE SEQUENCE [LARGE SCALE GENOMIC DNA]</scope>
    <source>
        <strain evidence="11 12">A29</strain>
    </source>
</reference>
<keyword evidence="5" id="KW-0560">Oxidoreductase</keyword>
<dbReference type="EMBL" id="CP101873">
    <property type="protein sequence ID" value="WMT09324.1"/>
    <property type="molecule type" value="Genomic_DNA"/>
</dbReference>
<evidence type="ECO:0000256" key="6">
    <source>
        <dbReference type="ARBA" id="ARBA00023004"/>
    </source>
</evidence>
<evidence type="ECO:0000256" key="4">
    <source>
        <dbReference type="ARBA" id="ARBA00022723"/>
    </source>
</evidence>
<dbReference type="PANTHER" id="PTHR30038:SF0">
    <property type="entry name" value="TUNGSTEN-CONTAINING ALDEHYDE FERREDOXIN OXIDOREDUCTASE"/>
    <property type="match status" value="1"/>
</dbReference>
<evidence type="ECO:0000259" key="10">
    <source>
        <dbReference type="SMART" id="SM00790"/>
    </source>
</evidence>
<comment type="cofactor">
    <cofactor evidence="8">
        <name>tungstopterin</name>
        <dbReference type="ChEBI" id="CHEBI:30402"/>
    </cofactor>
</comment>
<name>A0AAF0PH58_9EURY</name>
<feature type="region of interest" description="Disordered" evidence="9">
    <location>
        <begin position="620"/>
        <end position="641"/>
    </location>
</feature>
<dbReference type="GO" id="GO:0009055">
    <property type="term" value="F:electron transfer activity"/>
    <property type="evidence" value="ECO:0007669"/>
    <property type="project" value="InterPro"/>
</dbReference>
<dbReference type="Gene3D" id="1.10.599.10">
    <property type="entry name" value="Aldehyde Ferredoxin Oxidoreductase Protein, subunit A, domain 3"/>
    <property type="match status" value="1"/>
</dbReference>
<evidence type="ECO:0000256" key="8">
    <source>
        <dbReference type="ARBA" id="ARBA00049934"/>
    </source>
</evidence>
<dbReference type="AlphaFoldDB" id="A0AAF0PH58"/>
<dbReference type="Gene3D" id="1.10.569.10">
    <property type="entry name" value="Aldehyde Ferredoxin Oxidoreductase Protein, subunit A, domain 2"/>
    <property type="match status" value="1"/>
</dbReference>
<keyword evidence="4" id="KW-0479">Metal-binding</keyword>
<dbReference type="InterPro" id="IPR013985">
    <property type="entry name" value="Ald_Fedxn_OxRdtase_dom3"/>
</dbReference>
<dbReference type="InterPro" id="IPR051919">
    <property type="entry name" value="W-dependent_AOR"/>
</dbReference>
<dbReference type="InterPro" id="IPR013983">
    <property type="entry name" value="Ald_Fedxn_OxRdtase_N"/>
</dbReference>
<dbReference type="SUPFAM" id="SSF56228">
    <property type="entry name" value="Aldehyde ferredoxin oxidoreductase, N-terminal domain"/>
    <property type="match status" value="1"/>
</dbReference>
<evidence type="ECO:0000313" key="11">
    <source>
        <dbReference type="EMBL" id="WMT09324.1"/>
    </source>
</evidence>
<sequence length="641" mass="69676">MTELGGFQDRVARIDLSDGEVAYESIDDEDAKQYIGARGLGVKYVFDQGPDVDPLGPDNLLAFMNGPLSGTQVTMSGRIAICTKSPLTGTVTDSHHGGWSGARLKWAGFDGLCFEGEADEPVYAFVEDGEVELRDASHLWGEGFHDTRDEIEAEVEGSYGKNLSIMGIGPGGENGVKYASIMNEDDRASGRGGTGCVMGSKNLKAVVVKSSTKMPKPADSETFKEGHQQAMQAIQESEVTAPNEGGLSMYGTNVLMNIGEEMDGLPTKNGKYTSTKSMREAEGVDIDAERVSGENVRENILVDEPTCHSCPVACKKEVEVTAMHKGEEMNVRTESYEYESAYALGPNSGHTDRDKIALMLERCNDMGIDTIDAGNMMAMAMEMTEEGKLEGVGELEWGDTETMIDMIERIAHREDEFADLLAEGPRRVAEAKDAHDNSLAVKGQTIAAYDPRCMKGMGIGYATSNRGACHLRGYTPAAEILGIPEKVDPYEYEGKGELTAQFQDLHAISDSFDICKFNAFAEGIEEYVLQYNGMTGRDVGEEELLEAGERIYNLERYYNNLNGFDGADDSLPERFLEDGIRGQGASEGEYCELEEMKEEYYDHRGWVDGVVPDEKLEELGIDLGPGTGVSGEGGAAVSSDD</sequence>
<evidence type="ECO:0000313" key="12">
    <source>
        <dbReference type="Proteomes" id="UP001224926"/>
    </source>
</evidence>
<dbReference type="SUPFAM" id="SSF48310">
    <property type="entry name" value="Aldehyde ferredoxin oxidoreductase, C-terminal domains"/>
    <property type="match status" value="1"/>
</dbReference>
<gene>
    <name evidence="11" type="ORF">NP511_06715</name>
</gene>
<dbReference type="GeneID" id="39861306"/>
<organism evidence="11 12">
    <name type="scientific">Natrinema thermotolerans</name>
    <dbReference type="NCBI Taxonomy" id="121872"/>
    <lineage>
        <taxon>Archaea</taxon>
        <taxon>Methanobacteriati</taxon>
        <taxon>Methanobacteriota</taxon>
        <taxon>Stenosarchaea group</taxon>
        <taxon>Halobacteria</taxon>
        <taxon>Halobacteriales</taxon>
        <taxon>Natrialbaceae</taxon>
        <taxon>Natrinema</taxon>
    </lineage>
</organism>
<dbReference type="Pfam" id="PF01314">
    <property type="entry name" value="AFOR_C"/>
    <property type="match status" value="1"/>
</dbReference>
<keyword evidence="12" id="KW-1185">Reference proteome</keyword>
<dbReference type="InterPro" id="IPR036021">
    <property type="entry name" value="Tungsten_al_ferr_oxy-like_C"/>
</dbReference>
<evidence type="ECO:0000256" key="3">
    <source>
        <dbReference type="ARBA" id="ARBA00022485"/>
    </source>
</evidence>
<evidence type="ECO:0000256" key="9">
    <source>
        <dbReference type="SAM" id="MobiDB-lite"/>
    </source>
</evidence>
<dbReference type="GO" id="GO:0016625">
    <property type="term" value="F:oxidoreductase activity, acting on the aldehyde or oxo group of donors, iron-sulfur protein as acceptor"/>
    <property type="evidence" value="ECO:0007669"/>
    <property type="project" value="InterPro"/>
</dbReference>
<dbReference type="GO" id="GO:0051539">
    <property type="term" value="F:4 iron, 4 sulfur cluster binding"/>
    <property type="evidence" value="ECO:0007669"/>
    <property type="project" value="UniProtKB-KW"/>
</dbReference>
<proteinExistence type="inferred from homology"/>
<evidence type="ECO:0000256" key="7">
    <source>
        <dbReference type="ARBA" id="ARBA00023014"/>
    </source>
</evidence>
<accession>A0AAF0PH58</accession>
<dbReference type="Proteomes" id="UP001224926">
    <property type="component" value="Chromosome"/>
</dbReference>
<comment type="similarity">
    <text evidence="2">Belongs to the AOR/FOR family.</text>
</comment>
<dbReference type="SMART" id="SM00790">
    <property type="entry name" value="AFOR_N"/>
    <property type="match status" value="1"/>
</dbReference>
<keyword evidence="3" id="KW-0004">4Fe-4S</keyword>
<dbReference type="InterPro" id="IPR013984">
    <property type="entry name" value="Ald_Fedxn_OxRdtase_dom2"/>
</dbReference>
<dbReference type="Gene3D" id="3.60.9.10">
    <property type="entry name" value="Aldehyde ferredoxin oxidoreductase, N-terminal domain"/>
    <property type="match status" value="1"/>
</dbReference>
<dbReference type="InterPro" id="IPR001203">
    <property type="entry name" value="OxRdtase_Ald_Fedxn_C"/>
</dbReference>
<keyword evidence="6" id="KW-0408">Iron</keyword>
<dbReference type="InterPro" id="IPR036503">
    <property type="entry name" value="Ald_Fedxn_OxRdtase_N_sf"/>
</dbReference>
<feature type="domain" description="Aldehyde ferredoxin oxidoreductase N-terminal" evidence="10">
    <location>
        <begin position="7"/>
        <end position="212"/>
    </location>
</feature>
<dbReference type="Pfam" id="PF02730">
    <property type="entry name" value="AFOR_N"/>
    <property type="match status" value="1"/>
</dbReference>